<evidence type="ECO:0008006" key="4">
    <source>
        <dbReference type="Google" id="ProtNLM"/>
    </source>
</evidence>
<sequence>MKKIPSLSLDRVSAMARSADPGTGGAGGGRTGRSLLACVAVLAVVFGVAELRPPAAASSAATGAPTAAQVERTAAVCPQPMQGLSGTTQLTAFTPGTGGTAPGGTATVRDITPQAFAAPAAPAAPSGSPASGSPAPSGSPAGSAPAQQQVSDARISLAKPGTPVSAQAAATDTAAGTFAVATGAYAPGFTVTQTTTITDQRGMGVSGVTCVPSGTHFWFAGASTSGDRKDYLSLNDAEPTAAVVDVHLYGDKGPIDTGDAGTGIKVDPGTSLSVLLSSLTVQQNSDLAVEVTVRSGRLGVYLHAADGSAGTDWIPASVNPAPTVVLPGLPADLSGARLIVAAPRGDDDADLKIQLSGPNGWFVPAGHESIHVKAGMVAAVDLDQTTHQQISALRLTPSDPSHATPVLATVRINRANGSKSDAAWVTGTAPVGKRASVADARAGGSTTLLLTATGDSAASVRVTASAGSGGGTPATKDVDIPAGSTVSLPAPEPGGGSGNFGLTVETVKGGPVVAARMLALTTKDVPMFTVQTLQDDHSFVQVPPAAPDPGLLVH</sequence>
<dbReference type="Proteomes" id="UP000248039">
    <property type="component" value="Unassembled WGS sequence"/>
</dbReference>
<name>A0A2V4NP75_9ACTN</name>
<evidence type="ECO:0000313" key="2">
    <source>
        <dbReference type="EMBL" id="PYC77628.1"/>
    </source>
</evidence>
<feature type="compositionally biased region" description="Low complexity" evidence="1">
    <location>
        <begin position="118"/>
        <end position="146"/>
    </location>
</feature>
<feature type="region of interest" description="Disordered" evidence="1">
    <location>
        <begin position="118"/>
        <end position="152"/>
    </location>
</feature>
<keyword evidence="3" id="KW-1185">Reference proteome</keyword>
<gene>
    <name evidence="2" type="ORF">C7C46_18525</name>
</gene>
<protein>
    <recommendedName>
        <fullName evidence="4">Secreted protein</fullName>
    </recommendedName>
</protein>
<feature type="region of interest" description="Disordered" evidence="1">
    <location>
        <begin position="464"/>
        <end position="486"/>
    </location>
</feature>
<comment type="caution">
    <text evidence="2">The sequence shown here is derived from an EMBL/GenBank/DDBJ whole genome shotgun (WGS) entry which is preliminary data.</text>
</comment>
<organism evidence="2 3">
    <name type="scientific">Streptomyces tateyamensis</name>
    <dbReference type="NCBI Taxonomy" id="565073"/>
    <lineage>
        <taxon>Bacteria</taxon>
        <taxon>Bacillati</taxon>
        <taxon>Actinomycetota</taxon>
        <taxon>Actinomycetes</taxon>
        <taxon>Kitasatosporales</taxon>
        <taxon>Streptomycetaceae</taxon>
        <taxon>Streptomyces</taxon>
    </lineage>
</organism>
<evidence type="ECO:0000256" key="1">
    <source>
        <dbReference type="SAM" id="MobiDB-lite"/>
    </source>
</evidence>
<dbReference type="OrthoDB" id="3729011at2"/>
<accession>A0A2V4NP75</accession>
<dbReference type="AlphaFoldDB" id="A0A2V4NP75"/>
<evidence type="ECO:0000313" key="3">
    <source>
        <dbReference type="Proteomes" id="UP000248039"/>
    </source>
</evidence>
<proteinExistence type="predicted"/>
<dbReference type="RefSeq" id="WP_110670972.1">
    <property type="nucleotide sequence ID" value="NZ_PYBW01000058.1"/>
</dbReference>
<feature type="region of interest" description="Disordered" evidence="1">
    <location>
        <begin position="1"/>
        <end position="29"/>
    </location>
</feature>
<dbReference type="InterPro" id="IPR043777">
    <property type="entry name" value="DUF5719"/>
</dbReference>
<dbReference type="EMBL" id="PYBW01000058">
    <property type="protein sequence ID" value="PYC77628.1"/>
    <property type="molecule type" value="Genomic_DNA"/>
</dbReference>
<reference evidence="2 3" key="1">
    <citation type="submission" date="2018-03" db="EMBL/GenBank/DDBJ databases">
        <title>Bioinformatic expansion and discovery of thiopeptide antibiotics.</title>
        <authorList>
            <person name="Schwalen C.J."/>
            <person name="Hudson G.A."/>
            <person name="Mitchell D.A."/>
        </authorList>
    </citation>
    <scope>NUCLEOTIDE SEQUENCE [LARGE SCALE GENOMIC DNA]</scope>
    <source>
        <strain evidence="2 3">ATCC 21389</strain>
    </source>
</reference>
<dbReference type="Pfam" id="PF18986">
    <property type="entry name" value="DUF5719"/>
    <property type="match status" value="1"/>
</dbReference>